<keyword evidence="1" id="KW-0602">Photosynthesis</keyword>
<dbReference type="OrthoDB" id="9813892at2"/>
<dbReference type="PANTHER" id="PTHR47199:SF2">
    <property type="entry name" value="PHOTOSYSTEM II STABILITY_ASSEMBLY FACTOR HCF136, CHLOROPLASTIC"/>
    <property type="match status" value="1"/>
</dbReference>
<dbReference type="InterPro" id="IPR028203">
    <property type="entry name" value="PSII_CF48-like_dom"/>
</dbReference>
<protein>
    <submittedName>
        <fullName evidence="5">Photosystem II stability/assembly factor-like uncharacterized protein</fullName>
    </submittedName>
</protein>
<feature type="signal peptide" evidence="3">
    <location>
        <begin position="1"/>
        <end position="28"/>
    </location>
</feature>
<dbReference type="GO" id="GO:0009523">
    <property type="term" value="C:photosystem II"/>
    <property type="evidence" value="ECO:0007669"/>
    <property type="project" value="UniProtKB-KW"/>
</dbReference>
<gene>
    <name evidence="5" type="ORF">DFP76_103339</name>
</gene>
<evidence type="ECO:0000259" key="4">
    <source>
        <dbReference type="Pfam" id="PF14870"/>
    </source>
</evidence>
<dbReference type="SUPFAM" id="SSF110296">
    <property type="entry name" value="Oligoxyloglucan reducing end-specific cellobiohydrolase"/>
    <property type="match status" value="1"/>
</dbReference>
<keyword evidence="2" id="KW-0604">Photosystem II</keyword>
<feature type="domain" description="Photosynthesis system II assembly factor Ycf48/Hcf136-like" evidence="4">
    <location>
        <begin position="76"/>
        <end position="123"/>
    </location>
</feature>
<dbReference type="AlphaFoldDB" id="A0A366D2B1"/>
<dbReference type="EMBL" id="QNRF01000003">
    <property type="protein sequence ID" value="RBO84065.1"/>
    <property type="molecule type" value="Genomic_DNA"/>
</dbReference>
<evidence type="ECO:0000313" key="6">
    <source>
        <dbReference type="Proteomes" id="UP000252086"/>
    </source>
</evidence>
<name>A0A366D2B1_9GAMM</name>
<sequence>MKGQGGKLGFYPIALLLLLIFSISKSQAATKDAMERAATQSDLGDHSVLLGAAYAGASLFTVGERGLILRSNDNGESWQQVPSPVSVTLTGIAFSDKNNGYAIGHSGIVLGTSNGGDSWQVKLNGQALAKQLLTEAIDDGDDQTIQEMQRLVTDGPDKPFLDLLQLGPKHLVVVGAYGLAVETKDAGKTWQSWMGRIENFFGYHLYAVRKQGDRVLIAGEQGFIALSVDNGQTFKTLESPYEGSFFTAELLSNNDLIVAGLRGNAFVSHDKGSSWEKIIDPLPASITASLISKNGQLFMSNQAGMILSLANDQLLPINHKPLPPLTHLIETSKGNLLALSISGSIPVHIGNSK</sequence>
<keyword evidence="6" id="KW-1185">Reference proteome</keyword>
<dbReference type="Pfam" id="PF14870">
    <property type="entry name" value="PSII_BNR"/>
    <property type="match status" value="2"/>
</dbReference>
<dbReference type="Proteomes" id="UP000252086">
    <property type="component" value="Unassembled WGS sequence"/>
</dbReference>
<evidence type="ECO:0000256" key="1">
    <source>
        <dbReference type="ARBA" id="ARBA00022531"/>
    </source>
</evidence>
<dbReference type="Gene3D" id="2.130.10.10">
    <property type="entry name" value="YVTN repeat-like/Quinoprotein amine dehydrogenase"/>
    <property type="match status" value="2"/>
</dbReference>
<proteinExistence type="predicted"/>
<dbReference type="CDD" id="cd15482">
    <property type="entry name" value="Sialidase_non-viral"/>
    <property type="match status" value="1"/>
</dbReference>
<dbReference type="InterPro" id="IPR015943">
    <property type="entry name" value="WD40/YVTN_repeat-like_dom_sf"/>
</dbReference>
<dbReference type="PANTHER" id="PTHR47199">
    <property type="entry name" value="PHOTOSYSTEM II STABILITY/ASSEMBLY FACTOR HCF136, CHLOROPLASTIC"/>
    <property type="match status" value="1"/>
</dbReference>
<accession>A0A366D2B1</accession>
<dbReference type="RefSeq" id="WP_113874032.1">
    <property type="nucleotide sequence ID" value="NZ_QNRF01000003.1"/>
</dbReference>
<evidence type="ECO:0000256" key="3">
    <source>
        <dbReference type="SAM" id="SignalP"/>
    </source>
</evidence>
<dbReference type="GO" id="GO:0015979">
    <property type="term" value="P:photosynthesis"/>
    <property type="evidence" value="ECO:0007669"/>
    <property type="project" value="UniProtKB-KW"/>
</dbReference>
<evidence type="ECO:0000313" key="5">
    <source>
        <dbReference type="EMBL" id="RBO84065.1"/>
    </source>
</evidence>
<organism evidence="5 6">
    <name type="scientific">Marinomonas aquiplantarum</name>
    <dbReference type="NCBI Taxonomy" id="491951"/>
    <lineage>
        <taxon>Bacteria</taxon>
        <taxon>Pseudomonadati</taxon>
        <taxon>Pseudomonadota</taxon>
        <taxon>Gammaproteobacteria</taxon>
        <taxon>Oceanospirillales</taxon>
        <taxon>Oceanospirillaceae</taxon>
        <taxon>Marinomonas</taxon>
    </lineage>
</organism>
<evidence type="ECO:0000256" key="2">
    <source>
        <dbReference type="ARBA" id="ARBA00023276"/>
    </source>
</evidence>
<keyword evidence="3" id="KW-0732">Signal</keyword>
<feature type="domain" description="Photosynthesis system II assembly factor Ycf48/Hcf136-like" evidence="4">
    <location>
        <begin position="159"/>
        <end position="237"/>
    </location>
</feature>
<comment type="caution">
    <text evidence="5">The sequence shown here is derived from an EMBL/GenBank/DDBJ whole genome shotgun (WGS) entry which is preliminary data.</text>
</comment>
<feature type="chain" id="PRO_5016794539" evidence="3">
    <location>
        <begin position="29"/>
        <end position="353"/>
    </location>
</feature>
<reference evidence="5 6" key="1">
    <citation type="submission" date="2018-06" db="EMBL/GenBank/DDBJ databases">
        <title>Genomic Encyclopedia of Type Strains, Phase III (KMG-III): the genomes of soil and plant-associated and newly described type strains.</title>
        <authorList>
            <person name="Whitman W."/>
        </authorList>
    </citation>
    <scope>NUCLEOTIDE SEQUENCE [LARGE SCALE GENOMIC DNA]</scope>
    <source>
        <strain evidence="5 6">CECT 7732</strain>
    </source>
</reference>